<proteinExistence type="predicted"/>
<dbReference type="EMBL" id="CP017703">
    <property type="protein sequence ID" value="ASS91113.1"/>
    <property type="molecule type" value="Genomic_DNA"/>
</dbReference>
<dbReference type="Pfam" id="PF13808">
    <property type="entry name" value="DDE_Tnp_1_assoc"/>
    <property type="match status" value="1"/>
</dbReference>
<evidence type="ECO:0000313" key="4">
    <source>
        <dbReference type="EMBL" id="ASS91113.1"/>
    </source>
</evidence>
<dbReference type="Proteomes" id="UP000214606">
    <property type="component" value="Chromosome"/>
</dbReference>
<dbReference type="InterPro" id="IPR012337">
    <property type="entry name" value="RNaseH-like_sf"/>
</dbReference>
<dbReference type="GO" id="GO:0006313">
    <property type="term" value="P:DNA transposition"/>
    <property type="evidence" value="ECO:0007669"/>
    <property type="project" value="InterPro"/>
</dbReference>
<dbReference type="GO" id="GO:0004803">
    <property type="term" value="F:transposase activity"/>
    <property type="evidence" value="ECO:0007669"/>
    <property type="project" value="InterPro"/>
</dbReference>
<dbReference type="InterPro" id="IPR032806">
    <property type="entry name" value="YbfD_N"/>
</dbReference>
<evidence type="ECO:0000259" key="1">
    <source>
        <dbReference type="Pfam" id="PF01609"/>
    </source>
</evidence>
<evidence type="ECO:0000313" key="6">
    <source>
        <dbReference type="Proteomes" id="UP000214606"/>
    </source>
</evidence>
<dbReference type="SUPFAM" id="SSF53098">
    <property type="entry name" value="Ribonuclease H-like"/>
    <property type="match status" value="1"/>
</dbReference>
<evidence type="ECO:0000259" key="2">
    <source>
        <dbReference type="Pfam" id="PF13808"/>
    </source>
</evidence>
<evidence type="ECO:0000313" key="5">
    <source>
        <dbReference type="EMBL" id="ASS91193.1"/>
    </source>
</evidence>
<dbReference type="EMBL" id="CP017703">
    <property type="protein sequence ID" value="ASS91193.1"/>
    <property type="molecule type" value="Genomic_DNA"/>
</dbReference>
<dbReference type="InterPro" id="IPR002559">
    <property type="entry name" value="Transposase_11"/>
</dbReference>
<feature type="domain" description="H repeat-associated protein N-terminal" evidence="2">
    <location>
        <begin position="35"/>
        <end position="118"/>
    </location>
</feature>
<name>A0A223E4V7_9BACI</name>
<reference evidence="3 6" key="1">
    <citation type="submission" date="2016-10" db="EMBL/GenBank/DDBJ databases">
        <title>The whole genome sequencing and assembly of Aeribacillus pallidus KCTC3564 strain.</title>
        <authorList>
            <person name="Lee Y.-J."/>
            <person name="Park M.-K."/>
            <person name="Yi H."/>
            <person name="Bahn Y.-S."/>
            <person name="Kim J.F."/>
            <person name="Lee D.-W."/>
        </authorList>
    </citation>
    <scope>NUCLEOTIDE SEQUENCE [LARGE SCALE GENOMIC DNA]</scope>
    <source>
        <strain evidence="3 6">KCTC3564</strain>
    </source>
</reference>
<organism evidence="3 6">
    <name type="scientific">Aeribacillus pallidus</name>
    <dbReference type="NCBI Taxonomy" id="33936"/>
    <lineage>
        <taxon>Bacteria</taxon>
        <taxon>Bacillati</taxon>
        <taxon>Bacillota</taxon>
        <taxon>Bacilli</taxon>
        <taxon>Bacillales</taxon>
        <taxon>Bacillaceae</taxon>
        <taxon>Aeribacillus</taxon>
    </lineage>
</organism>
<dbReference type="RefSeq" id="WP_094245205.1">
    <property type="nucleotide sequence ID" value="NZ_CP017703.1"/>
</dbReference>
<accession>A0A223E4V7</accession>
<dbReference type="EMBL" id="CP017703">
    <property type="protein sequence ID" value="ASS90266.1"/>
    <property type="molecule type" value="Genomic_DNA"/>
</dbReference>
<feature type="domain" description="Transposase IS4-like" evidence="1">
    <location>
        <begin position="140"/>
        <end position="394"/>
    </location>
</feature>
<sequence>MVTRKEKREKEKEVNYLFELLKTQNHFFKNLNKLLKTIDDPRHQSYITYDTEVLLMMVILKNACNLKSMREMTNEFNKEECIKNLGKLLGNEDLEELPHYDTINDFLARVNPAELERIRIDMIKKLFKKRCFESYRINGKYWGIAIDGTGIFTFDKKHCEHCLKRERKYIDKETGEEKIKTIYMHHVLEAKLIVGNMVLSVASEFIENESEDVEKQDCELNAFYRLTARLKDTFKKLPICLIADSLYACENVFKQCKANNWNYLFRFKEDRIKSITDEFQALKNMEEEEGKKANVVKIRESEQRGEITWVNDIDYRGFGVNVFECELEDEKRKQKFTFITDIKITKNNAKKLMNAGRSRWRIENEGFNRQKNLRYHIEHASSQDYNAMKNHYLLTQITEIIMVLHEHGSKILRSMKKTIKEISSRLLEAFRGQTLTDEDIAQLGKPMQIRFT</sequence>
<dbReference type="KEGG" id="apak:AP3564_14085"/>
<evidence type="ECO:0000313" key="3">
    <source>
        <dbReference type="EMBL" id="ASS90266.1"/>
    </source>
</evidence>
<gene>
    <name evidence="3" type="ORF">AP3564_08500</name>
    <name evidence="4" type="ORF">AP3564_13565</name>
    <name evidence="5" type="ORF">AP3564_14085</name>
</gene>
<dbReference type="GO" id="GO:0003677">
    <property type="term" value="F:DNA binding"/>
    <property type="evidence" value="ECO:0007669"/>
    <property type="project" value="InterPro"/>
</dbReference>
<dbReference type="KEGG" id="apak:AP3564_08500"/>
<dbReference type="Pfam" id="PF01609">
    <property type="entry name" value="DDE_Tnp_1"/>
    <property type="match status" value="1"/>
</dbReference>
<protein>
    <submittedName>
        <fullName evidence="3">Transposase</fullName>
    </submittedName>
</protein>
<dbReference type="AlphaFoldDB" id="A0A223E4V7"/>
<dbReference type="KEGG" id="apak:AP3564_13565"/>